<feature type="transmembrane region" description="Helical" evidence="1">
    <location>
        <begin position="6"/>
        <end position="32"/>
    </location>
</feature>
<feature type="transmembrane region" description="Helical" evidence="1">
    <location>
        <begin position="135"/>
        <end position="159"/>
    </location>
</feature>
<keyword evidence="1" id="KW-0812">Transmembrane</keyword>
<evidence type="ECO:0000313" key="3">
    <source>
        <dbReference type="Proteomes" id="UP000239068"/>
    </source>
</evidence>
<comment type="caution">
    <text evidence="2">The sequence shown here is derived from an EMBL/GenBank/DDBJ whole genome shotgun (WGS) entry which is preliminary data.</text>
</comment>
<gene>
    <name evidence="2" type="ORF">BTO16_02205</name>
</gene>
<evidence type="ECO:0000256" key="1">
    <source>
        <dbReference type="SAM" id="Phobius"/>
    </source>
</evidence>
<reference evidence="2 3" key="1">
    <citation type="submission" date="2016-12" db="EMBL/GenBank/DDBJ databases">
        <title>Trade-off between light-utilization and light-protection in marine flavobacteria.</title>
        <authorList>
            <person name="Kumagai Y."/>
            <person name="Yoshizawa S."/>
            <person name="Kogure K."/>
            <person name="Iwasaki W."/>
        </authorList>
    </citation>
    <scope>NUCLEOTIDE SEQUENCE [LARGE SCALE GENOMIC DNA]</scope>
    <source>
        <strain evidence="2 3">ATCC 43844</strain>
    </source>
</reference>
<sequence>MEYAEMTFLIIFISIATFIIMATPVALFYFTLDNYFKWRVTKKLINKDLCCKNNQSHSSYVTKVCEQYKTSFTKFIANASALIAWNIFSIIYISLYFSDFKTGVYTYFLSPFQVIESFNINYSIDTLSQFKTEGFYMFVIFMISLLFFQIGRYVALFLLKNNLLFSLKNKLLTNYNQLEATIIEA</sequence>
<keyword evidence="1" id="KW-1133">Transmembrane helix</keyword>
<dbReference type="EMBL" id="MSCM01000001">
    <property type="protein sequence ID" value="PQJ81461.1"/>
    <property type="molecule type" value="Genomic_DNA"/>
</dbReference>
<protein>
    <submittedName>
        <fullName evidence="2">Uncharacterized protein</fullName>
    </submittedName>
</protein>
<keyword evidence="3" id="KW-1185">Reference proteome</keyword>
<accession>A0A2S7WVR3</accession>
<keyword evidence="1" id="KW-0472">Membrane</keyword>
<dbReference type="AlphaFoldDB" id="A0A2S7WVR3"/>
<evidence type="ECO:0000313" key="2">
    <source>
        <dbReference type="EMBL" id="PQJ81461.1"/>
    </source>
</evidence>
<proteinExistence type="predicted"/>
<organism evidence="2 3">
    <name type="scientific">Polaribacter glomeratus</name>
    <dbReference type="NCBI Taxonomy" id="102"/>
    <lineage>
        <taxon>Bacteria</taxon>
        <taxon>Pseudomonadati</taxon>
        <taxon>Bacteroidota</taxon>
        <taxon>Flavobacteriia</taxon>
        <taxon>Flavobacteriales</taxon>
        <taxon>Flavobacteriaceae</taxon>
    </lineage>
</organism>
<feature type="transmembrane region" description="Helical" evidence="1">
    <location>
        <begin position="75"/>
        <end position="97"/>
    </location>
</feature>
<name>A0A2S7WVR3_9FLAO</name>
<dbReference type="Proteomes" id="UP000239068">
    <property type="component" value="Unassembled WGS sequence"/>
</dbReference>